<dbReference type="InterPro" id="IPR036648">
    <property type="entry name" value="CN_Hdrase_a/SCN_Hdrase_g_sf"/>
</dbReference>
<proteinExistence type="predicted"/>
<dbReference type="SUPFAM" id="SSF56209">
    <property type="entry name" value="Nitrile hydratase alpha chain"/>
    <property type="match status" value="1"/>
</dbReference>
<evidence type="ECO:0000313" key="1">
    <source>
        <dbReference type="EMBL" id="RTZ50274.1"/>
    </source>
</evidence>
<dbReference type="EMBL" id="RYFC01000001">
    <property type="protein sequence ID" value="RTZ50274.1"/>
    <property type="molecule type" value="Genomic_DNA"/>
</dbReference>
<name>A0A3S0N9D1_9FLAO</name>
<reference evidence="1 2" key="1">
    <citation type="submission" date="2018-12" db="EMBL/GenBank/DDBJ databases">
        <title>Draft Genome Sequence of Chryseobacterium arthrosphaerae strain ED882-96 Isolated from the Blood of a Patient with Liver Cirrhosis in Taiwan.</title>
        <authorList>
            <person name="Lin J.-N."/>
            <person name="Lai C.-H."/>
            <person name="Yang C.-H."/>
            <person name="Huang Y.-H."/>
        </authorList>
    </citation>
    <scope>NUCLEOTIDE SEQUENCE [LARGE SCALE GENOMIC DNA]</scope>
    <source>
        <strain evidence="1 2">ED882-96</strain>
    </source>
</reference>
<sequence>MEDKKEQIIQTIISKAWEDAEFRKELLSNPVETIEKLAGVVVILPEGKELVIVDQTDKSKVYVNIPAEPEIDNLELTEDQLEIIAGGGQMVWKDLVNSIFPALKDCIKLN</sequence>
<dbReference type="NCBIfam" id="TIGR03793">
    <property type="entry name" value="leader_NHLP"/>
    <property type="match status" value="1"/>
</dbReference>
<dbReference type="GO" id="GO:0003824">
    <property type="term" value="F:catalytic activity"/>
    <property type="evidence" value="ECO:0007669"/>
    <property type="project" value="InterPro"/>
</dbReference>
<dbReference type="GO" id="GO:0046914">
    <property type="term" value="F:transition metal ion binding"/>
    <property type="evidence" value="ECO:0007669"/>
    <property type="project" value="InterPro"/>
</dbReference>
<gene>
    <name evidence="1" type="ORF">EJ377_10425</name>
</gene>
<dbReference type="Gene3D" id="3.90.330.10">
    <property type="entry name" value="Nitrile hydratase alpha /Thiocyanate hydrolase gamma"/>
    <property type="match status" value="1"/>
</dbReference>
<protein>
    <submittedName>
        <fullName evidence="1">NHLP leader peptide family natural product</fullName>
    </submittedName>
</protein>
<dbReference type="AlphaFoldDB" id="A0A3S0N9D1"/>
<evidence type="ECO:0000313" key="2">
    <source>
        <dbReference type="Proteomes" id="UP000276953"/>
    </source>
</evidence>
<dbReference type="InterPro" id="IPR022513">
    <property type="entry name" value="TOMM_pelo"/>
</dbReference>
<accession>A0A3S0N9D1</accession>
<dbReference type="Proteomes" id="UP000276953">
    <property type="component" value="Unassembled WGS sequence"/>
</dbReference>
<comment type="caution">
    <text evidence="1">The sequence shown here is derived from an EMBL/GenBank/DDBJ whole genome shotgun (WGS) entry which is preliminary data.</text>
</comment>
<organism evidence="1 2">
    <name type="scientific">Chryseobacterium arthrosphaerae</name>
    <dbReference type="NCBI Taxonomy" id="651561"/>
    <lineage>
        <taxon>Bacteria</taxon>
        <taxon>Pseudomonadati</taxon>
        <taxon>Bacteroidota</taxon>
        <taxon>Flavobacteriia</taxon>
        <taxon>Flavobacteriales</taxon>
        <taxon>Weeksellaceae</taxon>
        <taxon>Chryseobacterium group</taxon>
        <taxon>Chryseobacterium</taxon>
    </lineage>
</organism>